<gene>
    <name evidence="2" type="ORF">FM111_01050</name>
</gene>
<name>A0A1R4EVK9_BREDI</name>
<feature type="transmembrane region" description="Helical" evidence="1">
    <location>
        <begin position="163"/>
        <end position="184"/>
    </location>
</feature>
<feature type="transmembrane region" description="Helical" evidence="1">
    <location>
        <begin position="46"/>
        <end position="69"/>
    </location>
</feature>
<feature type="transmembrane region" description="Helical" evidence="1">
    <location>
        <begin position="205"/>
        <end position="225"/>
    </location>
</feature>
<organism evidence="2 3">
    <name type="scientific">Brevundimonas diminuta 3F5N</name>
    <dbReference type="NCBI Taxonomy" id="1255603"/>
    <lineage>
        <taxon>Bacteria</taxon>
        <taxon>Pseudomonadati</taxon>
        <taxon>Pseudomonadota</taxon>
        <taxon>Alphaproteobacteria</taxon>
        <taxon>Caulobacterales</taxon>
        <taxon>Caulobacteraceae</taxon>
        <taxon>Brevundimonas</taxon>
    </lineage>
</organism>
<dbReference type="AlphaFoldDB" id="A0A1R4EVK9"/>
<feature type="transmembrane region" description="Helical" evidence="1">
    <location>
        <begin position="305"/>
        <end position="330"/>
    </location>
</feature>
<dbReference type="PANTHER" id="PTHR36840">
    <property type="entry name" value="BLL5714 PROTEIN"/>
    <property type="match status" value="1"/>
</dbReference>
<dbReference type="Pfam" id="PF06772">
    <property type="entry name" value="LtrA"/>
    <property type="match status" value="1"/>
</dbReference>
<protein>
    <submittedName>
        <fullName evidence="2">Probable transmembrane protein</fullName>
    </submittedName>
</protein>
<feature type="transmembrane region" description="Helical" evidence="1">
    <location>
        <begin position="337"/>
        <end position="354"/>
    </location>
</feature>
<feature type="transmembrane region" description="Helical" evidence="1">
    <location>
        <begin position="360"/>
        <end position="380"/>
    </location>
</feature>
<feature type="transmembrane region" description="Helical" evidence="1">
    <location>
        <begin position="272"/>
        <end position="293"/>
    </location>
</feature>
<dbReference type="RefSeq" id="WP_218779150.1">
    <property type="nucleotide sequence ID" value="NZ_FUIE01000010.1"/>
</dbReference>
<sequence length="386" mass="41298">MAASLMRVRRPGEHARVSFVELFFDLVFVFAITQVSHLLLAHLTPLGALEAAVLLAAVWWVWIDTSWITNWLDPERGPVRLMMFALMAAGLVMSMSLPTAFGDRGLTFACAFAAIQVGRSLFTLWAVRSSPAQRANFQRISLWALLGAVFWISGGLAEGQTRLLIWLIALALEFTGPALAFFVPGLGRSSTTDWDVEGAHLAERVGLFVIICLGESIIITGATFAELTWTAPVVAAFVSAFATTIAMWWLFFSEAHEAGSETISHAADPGAIARRTYTYCPIIVVAGIVVTAVGDELALAHPLGVAGAASAAVLIGGPLLFLLGTALSVFSIWGKVAWPRVFGGAVLGVVFLIGRQWSPLALTMASTIVLVATGLWESFAPRGQRA</sequence>
<dbReference type="Proteomes" id="UP000195766">
    <property type="component" value="Unassembled WGS sequence"/>
</dbReference>
<reference evidence="2 3" key="1">
    <citation type="submission" date="2017-02" db="EMBL/GenBank/DDBJ databases">
        <authorList>
            <person name="Peterson S.W."/>
        </authorList>
    </citation>
    <scope>NUCLEOTIDE SEQUENCE [LARGE SCALE GENOMIC DNA]</scope>
    <source>
        <strain evidence="2 3">3F5N</strain>
    </source>
</reference>
<proteinExistence type="predicted"/>
<evidence type="ECO:0000313" key="2">
    <source>
        <dbReference type="EMBL" id="SJM47682.1"/>
    </source>
</evidence>
<evidence type="ECO:0000313" key="3">
    <source>
        <dbReference type="Proteomes" id="UP000195766"/>
    </source>
</evidence>
<dbReference type="PANTHER" id="PTHR36840:SF1">
    <property type="entry name" value="BLL5714 PROTEIN"/>
    <property type="match status" value="1"/>
</dbReference>
<dbReference type="InterPro" id="IPR010640">
    <property type="entry name" value="Low_temperature_requirement_A"/>
</dbReference>
<keyword evidence="1" id="KW-1133">Transmembrane helix</keyword>
<feature type="transmembrane region" description="Helical" evidence="1">
    <location>
        <begin position="81"/>
        <end position="100"/>
    </location>
</feature>
<accession>A0A1R4EVK9</accession>
<feature type="transmembrane region" description="Helical" evidence="1">
    <location>
        <begin position="106"/>
        <end position="128"/>
    </location>
</feature>
<feature type="transmembrane region" description="Helical" evidence="1">
    <location>
        <begin position="231"/>
        <end position="251"/>
    </location>
</feature>
<feature type="transmembrane region" description="Helical" evidence="1">
    <location>
        <begin position="140"/>
        <end position="157"/>
    </location>
</feature>
<keyword evidence="1 2" id="KW-0812">Transmembrane</keyword>
<dbReference type="EMBL" id="FUIE01000010">
    <property type="protein sequence ID" value="SJM47682.1"/>
    <property type="molecule type" value="Genomic_DNA"/>
</dbReference>
<feature type="transmembrane region" description="Helical" evidence="1">
    <location>
        <begin position="20"/>
        <end position="40"/>
    </location>
</feature>
<evidence type="ECO:0000256" key="1">
    <source>
        <dbReference type="SAM" id="Phobius"/>
    </source>
</evidence>
<keyword evidence="1" id="KW-0472">Membrane</keyword>